<dbReference type="SUPFAM" id="SSF57889">
    <property type="entry name" value="Cysteine-rich domain"/>
    <property type="match status" value="1"/>
</dbReference>
<dbReference type="PANTHER" id="PTHR46288">
    <property type="entry name" value="PHORBOL-ESTER/DAG-TYPE DOMAIN-CONTAINING PROTEIN"/>
    <property type="match status" value="1"/>
</dbReference>
<keyword evidence="4" id="KW-1185">Reference proteome</keyword>
<organism evidence="3 4">
    <name type="scientific">Arabis alpina</name>
    <name type="common">Alpine rock-cress</name>
    <dbReference type="NCBI Taxonomy" id="50452"/>
    <lineage>
        <taxon>Eukaryota</taxon>
        <taxon>Viridiplantae</taxon>
        <taxon>Streptophyta</taxon>
        <taxon>Embryophyta</taxon>
        <taxon>Tracheophyta</taxon>
        <taxon>Spermatophyta</taxon>
        <taxon>Magnoliopsida</taxon>
        <taxon>eudicotyledons</taxon>
        <taxon>Gunneridae</taxon>
        <taxon>Pentapetalae</taxon>
        <taxon>rosids</taxon>
        <taxon>malvids</taxon>
        <taxon>Brassicales</taxon>
        <taxon>Brassicaceae</taxon>
        <taxon>Arabideae</taxon>
        <taxon>Arabis</taxon>
    </lineage>
</organism>
<evidence type="ECO:0000256" key="1">
    <source>
        <dbReference type="ARBA" id="ARBA00022737"/>
    </source>
</evidence>
<dbReference type="InterPro" id="IPR004146">
    <property type="entry name" value="DC1"/>
</dbReference>
<dbReference type="eggNOG" id="ENOG502RZZE">
    <property type="taxonomic scope" value="Eukaryota"/>
</dbReference>
<sequence>MQHPSHAGLHHLTLVPYTTYSAGTFICRACGCIGGKGFSYCCPLCDFDLHVQCAHLPQVMAHESHHFHSLLLVYNSTPPPAMSFTSFGYANQLVCKLCNLAMDGRFWSYNCYACNYHIHASCAVNKPEPVVASAAETSEGKVVNAESVPREGLETEQTQQAAVTIEQVEDPALRQQLELRQLQLELDMSSALANMIGSFNLNSLI</sequence>
<dbReference type="Pfam" id="PF03107">
    <property type="entry name" value="C1_2"/>
    <property type="match status" value="1"/>
</dbReference>
<evidence type="ECO:0000313" key="3">
    <source>
        <dbReference type="EMBL" id="KFK37044.1"/>
    </source>
</evidence>
<dbReference type="AlphaFoldDB" id="A0A087H4J2"/>
<reference evidence="4" key="1">
    <citation type="journal article" date="2015" name="Nat. Plants">
        <title>Genome expansion of Arabis alpina linked with retrotransposition and reduced symmetric DNA methylation.</title>
        <authorList>
            <person name="Willing E.M."/>
            <person name="Rawat V."/>
            <person name="Mandakova T."/>
            <person name="Maumus F."/>
            <person name="James G.V."/>
            <person name="Nordstroem K.J."/>
            <person name="Becker C."/>
            <person name="Warthmann N."/>
            <person name="Chica C."/>
            <person name="Szarzynska B."/>
            <person name="Zytnicki M."/>
            <person name="Albani M.C."/>
            <person name="Kiefer C."/>
            <person name="Bergonzi S."/>
            <person name="Castaings L."/>
            <person name="Mateos J.L."/>
            <person name="Berns M.C."/>
            <person name="Bujdoso N."/>
            <person name="Piofczyk T."/>
            <person name="de Lorenzo L."/>
            <person name="Barrero-Sicilia C."/>
            <person name="Mateos I."/>
            <person name="Piednoel M."/>
            <person name="Hagmann J."/>
            <person name="Chen-Min-Tao R."/>
            <person name="Iglesias-Fernandez R."/>
            <person name="Schuster S.C."/>
            <person name="Alonso-Blanco C."/>
            <person name="Roudier F."/>
            <person name="Carbonero P."/>
            <person name="Paz-Ares J."/>
            <person name="Davis S.J."/>
            <person name="Pecinka A."/>
            <person name="Quesneville H."/>
            <person name="Colot V."/>
            <person name="Lysak M.A."/>
            <person name="Weigel D."/>
            <person name="Coupland G."/>
            <person name="Schneeberger K."/>
        </authorList>
    </citation>
    <scope>NUCLEOTIDE SEQUENCE [LARGE SCALE GENOMIC DNA]</scope>
    <source>
        <strain evidence="4">cv. Pajares</strain>
    </source>
</reference>
<keyword evidence="1" id="KW-0677">Repeat</keyword>
<dbReference type="OrthoDB" id="1036688at2759"/>
<gene>
    <name evidence="3" type="ordered locus">AALP_Aa4g205200</name>
</gene>
<dbReference type="EMBL" id="CM002872">
    <property type="protein sequence ID" value="KFK37044.1"/>
    <property type="molecule type" value="Genomic_DNA"/>
</dbReference>
<evidence type="ECO:0000259" key="2">
    <source>
        <dbReference type="Pfam" id="PF03107"/>
    </source>
</evidence>
<dbReference type="OMA" id="YHIHASC"/>
<accession>A0A087H4J2</accession>
<evidence type="ECO:0000313" key="4">
    <source>
        <dbReference type="Proteomes" id="UP000029120"/>
    </source>
</evidence>
<dbReference type="InterPro" id="IPR046349">
    <property type="entry name" value="C1-like_sf"/>
</dbReference>
<dbReference type="Gramene" id="KFK37044">
    <property type="protein sequence ID" value="KFK37044"/>
    <property type="gene ID" value="AALP_AA4G205200"/>
</dbReference>
<dbReference type="PANTHER" id="PTHR46288:SF68">
    <property type="entry name" value="DC1 DOMAIN-CONTAINING PROTEIN"/>
    <property type="match status" value="1"/>
</dbReference>
<name>A0A087H4J2_ARAAL</name>
<dbReference type="Proteomes" id="UP000029120">
    <property type="component" value="Chromosome 4"/>
</dbReference>
<feature type="domain" description="DC1" evidence="2">
    <location>
        <begin position="4"/>
        <end position="54"/>
    </location>
</feature>
<proteinExistence type="predicted"/>
<protein>
    <recommendedName>
        <fullName evidence="2">DC1 domain-containing protein</fullName>
    </recommendedName>
</protein>